<dbReference type="SUPFAM" id="SSF51338">
    <property type="entry name" value="Composite domain of metallo-dependent hydrolases"/>
    <property type="match status" value="1"/>
</dbReference>
<evidence type="ECO:0000259" key="1">
    <source>
        <dbReference type="Pfam" id="PF07969"/>
    </source>
</evidence>
<reference evidence="2 3" key="1">
    <citation type="submission" date="2019-08" db="EMBL/GenBank/DDBJ databases">
        <title>Parahaliea maris sp. nov., isolated from the surface seawater.</title>
        <authorList>
            <person name="Liu Y."/>
        </authorList>
    </citation>
    <scope>NUCLEOTIDE SEQUENCE [LARGE SCALE GENOMIC DNA]</scope>
    <source>
        <strain evidence="2 3">S2-26</strain>
    </source>
</reference>
<dbReference type="EMBL" id="VRYZ01000004">
    <property type="protein sequence ID" value="TXS91693.1"/>
    <property type="molecule type" value="Genomic_DNA"/>
</dbReference>
<dbReference type="PANTHER" id="PTHR11647:SF1">
    <property type="entry name" value="COLLAPSIN RESPONSE MEDIATOR PROTEIN"/>
    <property type="match status" value="1"/>
</dbReference>
<protein>
    <submittedName>
        <fullName evidence="2">Amidohydrolase family protein</fullName>
    </submittedName>
</protein>
<dbReference type="PANTHER" id="PTHR11647">
    <property type="entry name" value="HYDRANTOINASE/DIHYDROPYRIMIDINASE FAMILY MEMBER"/>
    <property type="match status" value="1"/>
</dbReference>
<name>A0A5C8ZT64_9GAMM</name>
<keyword evidence="2" id="KW-0378">Hydrolase</keyword>
<dbReference type="SUPFAM" id="SSF51556">
    <property type="entry name" value="Metallo-dependent hydrolases"/>
    <property type="match status" value="1"/>
</dbReference>
<proteinExistence type="predicted"/>
<gene>
    <name evidence="2" type="ORF">FVW59_11090</name>
</gene>
<dbReference type="InterPro" id="IPR032466">
    <property type="entry name" value="Metal_Hydrolase"/>
</dbReference>
<dbReference type="RefSeq" id="WP_148064365.1">
    <property type="nucleotide sequence ID" value="NZ_VRYZ01000004.1"/>
</dbReference>
<organism evidence="2 3">
    <name type="scientific">Parahaliea aestuarii</name>
    <dbReference type="NCBI Taxonomy" id="1852021"/>
    <lineage>
        <taxon>Bacteria</taxon>
        <taxon>Pseudomonadati</taxon>
        <taxon>Pseudomonadota</taxon>
        <taxon>Gammaproteobacteria</taxon>
        <taxon>Cellvibrionales</taxon>
        <taxon>Halieaceae</taxon>
        <taxon>Parahaliea</taxon>
    </lineage>
</organism>
<dbReference type="Pfam" id="PF07969">
    <property type="entry name" value="Amidohydro_3"/>
    <property type="match status" value="1"/>
</dbReference>
<dbReference type="GO" id="GO:0005829">
    <property type="term" value="C:cytosol"/>
    <property type="evidence" value="ECO:0007669"/>
    <property type="project" value="TreeGrafter"/>
</dbReference>
<accession>A0A5C8ZT64</accession>
<comment type="caution">
    <text evidence="2">The sequence shown here is derived from an EMBL/GenBank/DDBJ whole genome shotgun (WGS) entry which is preliminary data.</text>
</comment>
<dbReference type="OrthoDB" id="5687299at2"/>
<sequence length="580" mass="64122">MSEPQNLLIQNGTVVDGTGAPAYRADVRIRQGLIVEIGEGLSPAEGEARYDAADCIVAPGFIESHTHYDGAMWWDNSLDPLPGYGATTQVMGNCGFATAPLSDDAAARREVVKIFSFFEDIPEGPFIDKLPWDWKTWPEYRDSMVEKCKVPLNYAVYCGHIALRLAAMGMEAWERAATPAEIEHMAQMLEEAMAAGAMGMSSNLMDHDGEDRPVPSLMADDAEFRALMEVLDRYPGSSLQIILDTFRNMTAGESLQRLVRLSDGLNVRVQWGGVPTLEFQRDLMGIQAPLVQLHEQIKASGKDFWTGFAHIPVTSTLSVQNSLMFAQSNDYVWHEVVTAETDEDKIRILRDPEWRARARKSWDEETFEFSPFPKGRAENLQLLNSENGAGPIHTTLGEYQQQIGAPHPSDAMAEWILANGLESTVTMPPFAMTDDVVEALIKDPMATGNINDCGAHGQMFCGGGENIKLLTYWVRETGKITIEEAIHSMTGKLARHFSLPDRGELVVGKRADITVFKLDEIESRDMERVYDVPNGKGGHTWRWTRQPAPMRLTVVNGVTTFDGTAATDARPGVMVSPVAA</sequence>
<dbReference type="InterPro" id="IPR050378">
    <property type="entry name" value="Metallo-dep_Hydrolases_sf"/>
</dbReference>
<dbReference type="AlphaFoldDB" id="A0A5C8ZT64"/>
<dbReference type="Gene3D" id="3.20.20.140">
    <property type="entry name" value="Metal-dependent hydrolases"/>
    <property type="match status" value="2"/>
</dbReference>
<dbReference type="GO" id="GO:0016812">
    <property type="term" value="F:hydrolase activity, acting on carbon-nitrogen (but not peptide) bonds, in cyclic amides"/>
    <property type="evidence" value="ECO:0007669"/>
    <property type="project" value="TreeGrafter"/>
</dbReference>
<evidence type="ECO:0000313" key="3">
    <source>
        <dbReference type="Proteomes" id="UP000321933"/>
    </source>
</evidence>
<feature type="domain" description="Amidohydrolase 3" evidence="1">
    <location>
        <begin position="51"/>
        <end position="560"/>
    </location>
</feature>
<evidence type="ECO:0000313" key="2">
    <source>
        <dbReference type="EMBL" id="TXS91693.1"/>
    </source>
</evidence>
<keyword evidence="3" id="KW-1185">Reference proteome</keyword>
<dbReference type="Proteomes" id="UP000321933">
    <property type="component" value="Unassembled WGS sequence"/>
</dbReference>
<dbReference type="InterPro" id="IPR013108">
    <property type="entry name" value="Amidohydro_3"/>
</dbReference>
<dbReference type="InterPro" id="IPR011059">
    <property type="entry name" value="Metal-dep_hydrolase_composite"/>
</dbReference>
<dbReference type="Gene3D" id="2.30.40.10">
    <property type="entry name" value="Urease, subunit C, domain 1"/>
    <property type="match status" value="1"/>
</dbReference>